<dbReference type="Proteomes" id="UP000054549">
    <property type="component" value="Unassembled WGS sequence"/>
</dbReference>
<accession>A0A0C2W7T6</accession>
<evidence type="ECO:0000313" key="2">
    <source>
        <dbReference type="Proteomes" id="UP000054549"/>
    </source>
</evidence>
<dbReference type="InParanoid" id="A0A0C2W7T6"/>
<sequence>MSVNTIKKANRVLWKRSSPTSCSVTVPTPSPPCFLVILMTVRRRTKTSWTKETAANITMKAKSAVNIGGSELNVESMVQFLERVAMSGLGGSSARHHYEVIYCNITGKYSLKSDINH</sequence>
<name>A0A0C2W7T6_AMAMK</name>
<protein>
    <submittedName>
        <fullName evidence="1">Uncharacterized protein</fullName>
    </submittedName>
</protein>
<gene>
    <name evidence="1" type="ORF">M378DRAFT_172037</name>
</gene>
<dbReference type="HOGENOM" id="CLU_2084263_0_0_1"/>
<organism evidence="1 2">
    <name type="scientific">Amanita muscaria (strain Koide BX008)</name>
    <dbReference type="NCBI Taxonomy" id="946122"/>
    <lineage>
        <taxon>Eukaryota</taxon>
        <taxon>Fungi</taxon>
        <taxon>Dikarya</taxon>
        <taxon>Basidiomycota</taxon>
        <taxon>Agaricomycotina</taxon>
        <taxon>Agaricomycetes</taxon>
        <taxon>Agaricomycetidae</taxon>
        <taxon>Agaricales</taxon>
        <taxon>Pluteineae</taxon>
        <taxon>Amanitaceae</taxon>
        <taxon>Amanita</taxon>
    </lineage>
</organism>
<dbReference type="AlphaFoldDB" id="A0A0C2W7T6"/>
<keyword evidence="2" id="KW-1185">Reference proteome</keyword>
<proteinExistence type="predicted"/>
<reference evidence="1 2" key="1">
    <citation type="submission" date="2014-04" db="EMBL/GenBank/DDBJ databases">
        <title>Evolutionary Origins and Diversification of the Mycorrhizal Mutualists.</title>
        <authorList>
            <consortium name="DOE Joint Genome Institute"/>
            <consortium name="Mycorrhizal Genomics Consortium"/>
            <person name="Kohler A."/>
            <person name="Kuo A."/>
            <person name="Nagy L.G."/>
            <person name="Floudas D."/>
            <person name="Copeland A."/>
            <person name="Barry K.W."/>
            <person name="Cichocki N."/>
            <person name="Veneault-Fourrey C."/>
            <person name="LaButti K."/>
            <person name="Lindquist E.A."/>
            <person name="Lipzen A."/>
            <person name="Lundell T."/>
            <person name="Morin E."/>
            <person name="Murat C."/>
            <person name="Riley R."/>
            <person name="Ohm R."/>
            <person name="Sun H."/>
            <person name="Tunlid A."/>
            <person name="Henrissat B."/>
            <person name="Grigoriev I.V."/>
            <person name="Hibbett D.S."/>
            <person name="Martin F."/>
        </authorList>
    </citation>
    <scope>NUCLEOTIDE SEQUENCE [LARGE SCALE GENOMIC DNA]</scope>
    <source>
        <strain evidence="1 2">Koide BX008</strain>
    </source>
</reference>
<evidence type="ECO:0000313" key="1">
    <source>
        <dbReference type="EMBL" id="KIL57217.1"/>
    </source>
</evidence>
<dbReference type="EMBL" id="KN818378">
    <property type="protein sequence ID" value="KIL57217.1"/>
    <property type="molecule type" value="Genomic_DNA"/>
</dbReference>